<dbReference type="InterPro" id="IPR025202">
    <property type="entry name" value="PLD-like_dom"/>
</dbReference>
<gene>
    <name evidence="15" type="ORF">SAMN02910414_00343</name>
</gene>
<feature type="transmembrane region" description="Helical" evidence="13">
    <location>
        <begin position="68"/>
        <end position="86"/>
    </location>
</feature>
<feature type="transmembrane region" description="Helical" evidence="13">
    <location>
        <begin position="12"/>
        <end position="33"/>
    </location>
</feature>
<evidence type="ECO:0000256" key="5">
    <source>
        <dbReference type="ARBA" id="ARBA00022692"/>
    </source>
</evidence>
<evidence type="ECO:0000313" key="16">
    <source>
        <dbReference type="Proteomes" id="UP000183918"/>
    </source>
</evidence>
<dbReference type="Pfam" id="PF13091">
    <property type="entry name" value="PLDc_2"/>
    <property type="match status" value="2"/>
</dbReference>
<evidence type="ECO:0000256" key="7">
    <source>
        <dbReference type="ARBA" id="ARBA00022989"/>
    </source>
</evidence>
<dbReference type="SUPFAM" id="SSF56024">
    <property type="entry name" value="Phospholipase D/nuclease"/>
    <property type="match status" value="2"/>
</dbReference>
<dbReference type="GO" id="GO:0008808">
    <property type="term" value="F:cardiolipin synthase activity"/>
    <property type="evidence" value="ECO:0007669"/>
    <property type="project" value="UniProtKB-UniRule"/>
</dbReference>
<dbReference type="CDD" id="cd09160">
    <property type="entry name" value="PLDc_SMU_988_like_2"/>
    <property type="match status" value="1"/>
</dbReference>
<accession>A0A1H3FQH2</accession>
<dbReference type="Proteomes" id="UP000183918">
    <property type="component" value="Unassembled WGS sequence"/>
</dbReference>
<feature type="domain" description="PLD phosphodiesterase" evidence="14">
    <location>
        <begin position="432"/>
        <end position="459"/>
    </location>
</feature>
<reference evidence="15 16" key="1">
    <citation type="submission" date="2016-10" db="EMBL/GenBank/DDBJ databases">
        <authorList>
            <person name="de Groot N.N."/>
        </authorList>
    </citation>
    <scope>NUCLEOTIDE SEQUENCE [LARGE SCALE GENOMIC DNA]</scope>
    <source>
        <strain evidence="15 16">DSM 14045</strain>
    </source>
</reference>
<name>A0A1H3FQH2_9FIRM</name>
<dbReference type="Gene3D" id="3.30.870.10">
    <property type="entry name" value="Endonuclease Chain A"/>
    <property type="match status" value="2"/>
</dbReference>
<evidence type="ECO:0000256" key="11">
    <source>
        <dbReference type="ARBA" id="ARBA00023264"/>
    </source>
</evidence>
<dbReference type="EC" id="2.7.8.-" evidence="12"/>
<dbReference type="PANTHER" id="PTHR21248:SF22">
    <property type="entry name" value="PHOSPHOLIPASE D"/>
    <property type="match status" value="1"/>
</dbReference>
<keyword evidence="3" id="KW-0444">Lipid biosynthesis</keyword>
<evidence type="ECO:0000256" key="9">
    <source>
        <dbReference type="ARBA" id="ARBA00023136"/>
    </source>
</evidence>
<dbReference type="RefSeq" id="WP_074715626.1">
    <property type="nucleotide sequence ID" value="NZ_FNPG01000005.1"/>
</dbReference>
<organism evidence="15 16">
    <name type="scientific">Lachnobacterium bovis DSM 14045</name>
    <dbReference type="NCBI Taxonomy" id="1122142"/>
    <lineage>
        <taxon>Bacteria</taxon>
        <taxon>Bacillati</taxon>
        <taxon>Bacillota</taxon>
        <taxon>Clostridia</taxon>
        <taxon>Lachnospirales</taxon>
        <taxon>Lachnospiraceae</taxon>
        <taxon>Lachnobacterium</taxon>
    </lineage>
</organism>
<evidence type="ECO:0000256" key="1">
    <source>
        <dbReference type="ARBA" id="ARBA00004651"/>
    </source>
</evidence>
<dbReference type="OrthoDB" id="9762009at2"/>
<dbReference type="Pfam" id="PF13396">
    <property type="entry name" value="PLDc_N"/>
    <property type="match status" value="1"/>
</dbReference>
<evidence type="ECO:0000313" key="15">
    <source>
        <dbReference type="EMBL" id="SDX93303.1"/>
    </source>
</evidence>
<evidence type="ECO:0000256" key="13">
    <source>
        <dbReference type="SAM" id="Phobius"/>
    </source>
</evidence>
<keyword evidence="8" id="KW-0443">Lipid metabolism</keyword>
<evidence type="ECO:0000256" key="10">
    <source>
        <dbReference type="ARBA" id="ARBA00023209"/>
    </source>
</evidence>
<feature type="domain" description="PLD phosphodiesterase" evidence="14">
    <location>
        <begin position="245"/>
        <end position="272"/>
    </location>
</feature>
<comment type="subcellular location">
    <subcellularLocation>
        <location evidence="1">Cell membrane</location>
        <topology evidence="1">Multi-pass membrane protein</topology>
    </subcellularLocation>
</comment>
<keyword evidence="6" id="KW-0677">Repeat</keyword>
<evidence type="ECO:0000256" key="12">
    <source>
        <dbReference type="NCBIfam" id="TIGR04265"/>
    </source>
</evidence>
<evidence type="ECO:0000256" key="6">
    <source>
        <dbReference type="ARBA" id="ARBA00022737"/>
    </source>
</evidence>
<dbReference type="STRING" id="1122142.SAMN02910414_00343"/>
<keyword evidence="4" id="KW-0808">Transferase</keyword>
<sequence>MKKILNKIFGILTLTLLSIVIQLNWIVLWVYVLEERYKYVSIGAHVMAIIIAFIVLNKKTQVYNKMSWMLFIVLVPILGCMCYFIFGRSELTKKTREKLSKTHNYYKKFLMGEKSDAELLKLRDSKNAYKLAKYMKNYGHYPIYKSDEAKYYSNIRELFEEMLLDIDKAQKFVFIEFFIVDKGYMLDRLMDILKKKIKQGVEVRFIYDDIGCINTMKTKDWKELSKFGIQFAQFNKFKPIVSVVMNNRDHRKNVIIDGKIAYTGGFNLADEYINRVERFGYWKDAGIKFTGKAVVNSTVMFLEMWNFIKETLEDPTEYIEFSKSKLESYNKIENRKEDAFLLPYADSPLDYETVGENVYLNVINNAKKYVYIFTPYLIIDSEMNKALVNAAKSGVDVRIITPGIPDKKMVFLATQSSYEPLIEGGVKIFQYSPGFVHAKCCICDGKYGVVGTINFDFRSFFLHYESAVLMYKCSAIEHLKQDFIETFAVCDKVTLEFTKRRDYCIRFLQSILRAFAPLL</sequence>
<dbReference type="AlphaFoldDB" id="A0A1H3FQH2"/>
<dbReference type="SMART" id="SM00155">
    <property type="entry name" value="PLDc"/>
    <property type="match status" value="2"/>
</dbReference>
<dbReference type="PROSITE" id="PS50035">
    <property type="entry name" value="PLD"/>
    <property type="match status" value="2"/>
</dbReference>
<evidence type="ECO:0000259" key="14">
    <source>
        <dbReference type="PROSITE" id="PS50035"/>
    </source>
</evidence>
<keyword evidence="9 13" id="KW-0472">Membrane</keyword>
<proteinExistence type="predicted"/>
<dbReference type="PANTHER" id="PTHR21248">
    <property type="entry name" value="CARDIOLIPIN SYNTHASE"/>
    <property type="match status" value="1"/>
</dbReference>
<evidence type="ECO:0000256" key="3">
    <source>
        <dbReference type="ARBA" id="ARBA00022516"/>
    </source>
</evidence>
<dbReference type="GO" id="GO:0032049">
    <property type="term" value="P:cardiolipin biosynthetic process"/>
    <property type="evidence" value="ECO:0007669"/>
    <property type="project" value="UniProtKB-UniRule"/>
</dbReference>
<evidence type="ECO:0000256" key="8">
    <source>
        <dbReference type="ARBA" id="ARBA00023098"/>
    </source>
</evidence>
<keyword evidence="10" id="KW-0594">Phospholipid biosynthesis</keyword>
<evidence type="ECO:0000256" key="2">
    <source>
        <dbReference type="ARBA" id="ARBA00022475"/>
    </source>
</evidence>
<keyword evidence="2" id="KW-1003">Cell membrane</keyword>
<dbReference type="InterPro" id="IPR027379">
    <property type="entry name" value="CLS_N"/>
</dbReference>
<dbReference type="EMBL" id="FNPG01000005">
    <property type="protein sequence ID" value="SDX93303.1"/>
    <property type="molecule type" value="Genomic_DNA"/>
</dbReference>
<feature type="transmembrane region" description="Helical" evidence="13">
    <location>
        <begin position="39"/>
        <end position="56"/>
    </location>
</feature>
<protein>
    <recommendedName>
        <fullName evidence="12">Cardiolipin synthase</fullName>
        <ecNumber evidence="12">2.7.8.-</ecNumber>
    </recommendedName>
</protein>
<keyword evidence="11" id="KW-1208">Phospholipid metabolism</keyword>
<keyword evidence="16" id="KW-1185">Reference proteome</keyword>
<dbReference type="InterPro" id="IPR022924">
    <property type="entry name" value="Cardiolipin_synthase"/>
</dbReference>
<evidence type="ECO:0000256" key="4">
    <source>
        <dbReference type="ARBA" id="ARBA00022679"/>
    </source>
</evidence>
<dbReference type="GO" id="GO:0005886">
    <property type="term" value="C:plasma membrane"/>
    <property type="evidence" value="ECO:0007669"/>
    <property type="project" value="UniProtKB-SubCell"/>
</dbReference>
<dbReference type="InterPro" id="IPR001736">
    <property type="entry name" value="PLipase_D/transphosphatidylase"/>
</dbReference>
<dbReference type="CDD" id="cd09154">
    <property type="entry name" value="PLDc_SMU_988_like_1"/>
    <property type="match status" value="1"/>
</dbReference>
<keyword evidence="7 13" id="KW-1133">Transmembrane helix</keyword>
<dbReference type="NCBIfam" id="TIGR04265">
    <property type="entry name" value="bac_cardiolipin"/>
    <property type="match status" value="1"/>
</dbReference>
<keyword evidence="5 13" id="KW-0812">Transmembrane</keyword>